<evidence type="ECO:0000256" key="3">
    <source>
        <dbReference type="ARBA" id="ARBA00022490"/>
    </source>
</evidence>
<dbReference type="GO" id="GO:0005737">
    <property type="term" value="C:cytoplasm"/>
    <property type="evidence" value="ECO:0007669"/>
    <property type="project" value="UniProtKB-SubCell"/>
</dbReference>
<name>W6RWZ5_9CLOT</name>
<keyword evidence="12" id="KW-1185">Reference proteome</keyword>
<evidence type="ECO:0000256" key="7">
    <source>
        <dbReference type="ARBA" id="ARBA00023134"/>
    </source>
</evidence>
<gene>
    <name evidence="11" type="primary">rbgA</name>
    <name evidence="11" type="ORF">CM240_1725</name>
</gene>
<evidence type="ECO:0000259" key="10">
    <source>
        <dbReference type="PROSITE" id="PS51721"/>
    </source>
</evidence>
<dbReference type="CDD" id="cd01856">
    <property type="entry name" value="YlqF"/>
    <property type="match status" value="1"/>
</dbReference>
<protein>
    <recommendedName>
        <fullName evidence="2 8">Ribosome biogenesis GTPase A</fullName>
    </recommendedName>
</protein>
<dbReference type="PATRIC" id="fig|1216932.3.peg.1719"/>
<evidence type="ECO:0000256" key="5">
    <source>
        <dbReference type="ARBA" id="ARBA00022801"/>
    </source>
</evidence>
<dbReference type="InterPro" id="IPR006073">
    <property type="entry name" value="GTP-bd"/>
</dbReference>
<dbReference type="NCBIfam" id="TIGR03596">
    <property type="entry name" value="GTPase_YlqF"/>
    <property type="match status" value="1"/>
</dbReference>
<dbReference type="GO" id="GO:0003924">
    <property type="term" value="F:GTPase activity"/>
    <property type="evidence" value="ECO:0007669"/>
    <property type="project" value="TreeGrafter"/>
</dbReference>
<dbReference type="InterPro" id="IPR027417">
    <property type="entry name" value="P-loop_NTPase"/>
</dbReference>
<evidence type="ECO:0000313" key="11">
    <source>
        <dbReference type="EMBL" id="CDM68883.1"/>
    </source>
</evidence>
<dbReference type="eggNOG" id="COG1161">
    <property type="taxonomic scope" value="Bacteria"/>
</dbReference>
<dbReference type="KEGG" id="clt:CM240_1725"/>
<dbReference type="HOGENOM" id="CLU_011106_1_0_9"/>
<dbReference type="GO" id="GO:0005525">
    <property type="term" value="F:GTP binding"/>
    <property type="evidence" value="ECO:0007669"/>
    <property type="project" value="UniProtKB-KW"/>
</dbReference>
<dbReference type="Proteomes" id="UP000019426">
    <property type="component" value="Chromosome M2/40_rep1"/>
</dbReference>
<dbReference type="FunFam" id="3.40.50.300:FF:000590">
    <property type="entry name" value="Ribosome biogenesis GTPase A"/>
    <property type="match status" value="1"/>
</dbReference>
<evidence type="ECO:0000256" key="6">
    <source>
        <dbReference type="ARBA" id="ARBA00022884"/>
    </source>
</evidence>
<dbReference type="Gene3D" id="1.10.1580.10">
    <property type="match status" value="1"/>
</dbReference>
<feature type="binding site" evidence="9">
    <location>
        <position position="175"/>
    </location>
    <ligand>
        <name>GTP</name>
        <dbReference type="ChEBI" id="CHEBI:37565"/>
    </ligand>
</feature>
<dbReference type="InterPro" id="IPR023179">
    <property type="entry name" value="GTP-bd_ortho_bundle_sf"/>
</dbReference>
<dbReference type="STRING" id="1216932.CM240_1725"/>
<dbReference type="SUPFAM" id="SSF52540">
    <property type="entry name" value="P-loop containing nucleoside triphosphate hydrolases"/>
    <property type="match status" value="1"/>
</dbReference>
<evidence type="ECO:0000256" key="2">
    <source>
        <dbReference type="ARBA" id="ARBA00014898"/>
    </source>
</evidence>
<evidence type="ECO:0000256" key="1">
    <source>
        <dbReference type="ARBA" id="ARBA00004496"/>
    </source>
</evidence>
<dbReference type="PANTHER" id="PTHR45782:SF4">
    <property type="entry name" value="MITOCHONDRIAL RIBOSOME-ASSOCIATED GTPASE 1"/>
    <property type="match status" value="1"/>
</dbReference>
<evidence type="ECO:0000256" key="9">
    <source>
        <dbReference type="PIRSR" id="PIRSR006230-1"/>
    </source>
</evidence>
<comment type="subcellular location">
    <subcellularLocation>
        <location evidence="1 8">Cytoplasm</location>
    </subcellularLocation>
</comment>
<feature type="domain" description="CP-type G" evidence="10">
    <location>
        <begin position="12"/>
        <end position="179"/>
    </location>
</feature>
<dbReference type="AlphaFoldDB" id="W6RWZ5"/>
<dbReference type="OrthoDB" id="9779790at2"/>
<dbReference type="GO" id="GO:0003723">
    <property type="term" value="F:RNA binding"/>
    <property type="evidence" value="ECO:0007669"/>
    <property type="project" value="UniProtKB-KW"/>
</dbReference>
<reference evidence="11 12" key="1">
    <citation type="submission" date="2013-11" db="EMBL/GenBank/DDBJ databases">
        <title>Complete genome sequence of Clostridum sp. M2/40.</title>
        <authorList>
            <person name="Wibberg D."/>
            <person name="Puehler A."/>
            <person name="Schlueter A."/>
        </authorList>
    </citation>
    <scope>NUCLEOTIDE SEQUENCE [LARGE SCALE GENOMIC DNA]</scope>
    <source>
        <strain evidence="12">M2/40</strain>
    </source>
</reference>
<evidence type="ECO:0000313" key="12">
    <source>
        <dbReference type="Proteomes" id="UP000019426"/>
    </source>
</evidence>
<dbReference type="PIRSF" id="PIRSF006230">
    <property type="entry name" value="MG442"/>
    <property type="match status" value="1"/>
</dbReference>
<keyword evidence="7 8" id="KW-0342">GTP-binding</keyword>
<comment type="similarity">
    <text evidence="8">Belongs to the TRAFAC class YlqF/YawG GTPase family. MTG1 subfamily.</text>
</comment>
<accession>W6RWZ5</accession>
<dbReference type="PANTHER" id="PTHR45782">
    <property type="entry name" value="MITOCHONDRIAL RIBOSOME-ASSOCIATED GTPASE 1"/>
    <property type="match status" value="1"/>
</dbReference>
<evidence type="ECO:0000256" key="4">
    <source>
        <dbReference type="ARBA" id="ARBA00022741"/>
    </source>
</evidence>
<dbReference type="InterPro" id="IPR019991">
    <property type="entry name" value="GTP-bd_ribosome_bgen"/>
</dbReference>
<sequence length="283" mass="31979">MKAIHWFPGHMAKTRREISENLKMVDAIIELRDARIVNSSANPEIEAITKGKPRIILLNKSDLSDPKTNKQWMNKLKKSDIEVLEVNCLNGQGLKNIKPTLERILKDKHDKMKAKGMINIKTRVMVVGIPNVGKSTFINKIANASITKTGDRPGVTKSKQWIRTKIGIELLDTPGILWPKFENEEVGLKLAFTGAIKDEIMDIEGLGYKLVDELSRIAQEDLMTRYKLTELSEDPLENLDAIGRKRGMMMSGGRIDYNRLCVMLLDEFRGGKIGKISLERPEV</sequence>
<dbReference type="EMBL" id="HG917868">
    <property type="protein sequence ID" value="CDM68883.1"/>
    <property type="molecule type" value="Genomic_DNA"/>
</dbReference>
<proteinExistence type="inferred from homology"/>
<dbReference type="PRINTS" id="PR00326">
    <property type="entry name" value="GTP1OBG"/>
</dbReference>
<dbReference type="Gene3D" id="3.40.50.300">
    <property type="entry name" value="P-loop containing nucleotide triphosphate hydrolases"/>
    <property type="match status" value="1"/>
</dbReference>
<dbReference type="FunFam" id="1.10.1580.10:FF:000003">
    <property type="entry name" value="Ribosome biogenesis GTPase A"/>
    <property type="match status" value="1"/>
</dbReference>
<dbReference type="InterPro" id="IPR016478">
    <property type="entry name" value="GTPase_MTG1"/>
</dbReference>
<keyword evidence="6" id="KW-0694">RNA-binding</keyword>
<feature type="binding site" evidence="9">
    <location>
        <begin position="59"/>
        <end position="62"/>
    </location>
    <ligand>
        <name>GTP</name>
        <dbReference type="ChEBI" id="CHEBI:37565"/>
    </ligand>
</feature>
<dbReference type="GO" id="GO:0006412">
    <property type="term" value="P:translation"/>
    <property type="evidence" value="ECO:0007669"/>
    <property type="project" value="TreeGrafter"/>
</dbReference>
<dbReference type="Pfam" id="PF01926">
    <property type="entry name" value="MMR_HSR1"/>
    <property type="match status" value="1"/>
</dbReference>
<keyword evidence="3 8" id="KW-0963">Cytoplasm</keyword>
<dbReference type="InterPro" id="IPR030378">
    <property type="entry name" value="G_CP_dom"/>
</dbReference>
<dbReference type="RefSeq" id="WP_044038360.1">
    <property type="nucleotide sequence ID" value="NZ_HG917868.1"/>
</dbReference>
<feature type="binding site" evidence="9">
    <location>
        <begin position="131"/>
        <end position="136"/>
    </location>
    <ligand>
        <name>GTP</name>
        <dbReference type="ChEBI" id="CHEBI:37565"/>
    </ligand>
</feature>
<keyword evidence="4 8" id="KW-0547">Nucleotide-binding</keyword>
<keyword evidence="5" id="KW-0378">Hydrolase</keyword>
<organism evidence="11 12">
    <name type="scientific">Clostridium bornimense</name>
    <dbReference type="NCBI Taxonomy" id="1216932"/>
    <lineage>
        <taxon>Bacteria</taxon>
        <taxon>Bacillati</taxon>
        <taxon>Bacillota</taxon>
        <taxon>Clostridia</taxon>
        <taxon>Eubacteriales</taxon>
        <taxon>Clostridiaceae</taxon>
        <taxon>Clostridium</taxon>
    </lineage>
</organism>
<evidence type="ECO:0000256" key="8">
    <source>
        <dbReference type="PIRNR" id="PIRNR006230"/>
    </source>
</evidence>
<comment type="function">
    <text evidence="8">Required for a late step of 50S ribosomal subunit assembly. Has GTPase activity.</text>
</comment>
<dbReference type="PROSITE" id="PS51721">
    <property type="entry name" value="G_CP"/>
    <property type="match status" value="1"/>
</dbReference>